<proteinExistence type="inferred from homology"/>
<evidence type="ECO:0000256" key="8">
    <source>
        <dbReference type="ARBA" id="ARBA00051722"/>
    </source>
</evidence>
<dbReference type="EC" id="3.1.3.48" evidence="2 10"/>
<keyword evidence="4 10" id="KW-0498">Mitosis</keyword>
<dbReference type="GO" id="GO:0004725">
    <property type="term" value="F:protein tyrosine phosphatase activity"/>
    <property type="evidence" value="ECO:0007669"/>
    <property type="project" value="UniProtKB-UniRule"/>
</dbReference>
<comment type="function">
    <text evidence="10">Tyrosine protein phosphatase which functions as a dosage-dependent inducer of mitotic progression.</text>
</comment>
<evidence type="ECO:0000256" key="9">
    <source>
        <dbReference type="ARBA" id="ARBA00067190"/>
    </source>
</evidence>
<dbReference type="InterPro" id="IPR001763">
    <property type="entry name" value="Rhodanese-like_dom"/>
</dbReference>
<comment type="catalytic activity">
    <reaction evidence="8 10">
        <text>O-phospho-L-tyrosyl-[protein] + H2O = L-tyrosyl-[protein] + phosphate</text>
        <dbReference type="Rhea" id="RHEA:10684"/>
        <dbReference type="Rhea" id="RHEA-COMP:10136"/>
        <dbReference type="Rhea" id="RHEA-COMP:20101"/>
        <dbReference type="ChEBI" id="CHEBI:15377"/>
        <dbReference type="ChEBI" id="CHEBI:43474"/>
        <dbReference type="ChEBI" id="CHEBI:46858"/>
        <dbReference type="ChEBI" id="CHEBI:61978"/>
        <dbReference type="EC" id="3.1.3.48"/>
    </reaction>
</comment>
<dbReference type="Pfam" id="PF00581">
    <property type="entry name" value="Rhodanese"/>
    <property type="match status" value="1"/>
</dbReference>
<protein>
    <recommendedName>
        <fullName evidence="9 10">M-phase inducer phosphatase</fullName>
        <ecNumber evidence="2 10">3.1.3.48</ecNumber>
    </recommendedName>
</protein>
<evidence type="ECO:0000256" key="10">
    <source>
        <dbReference type="RuleBase" id="RU368028"/>
    </source>
</evidence>
<keyword evidence="7 10" id="KW-0131">Cell cycle</keyword>
<keyword evidence="6 10" id="KW-0904">Protein phosphatase</keyword>
<keyword evidence="14" id="KW-1185">Reference proteome</keyword>
<evidence type="ECO:0000259" key="12">
    <source>
        <dbReference type="PROSITE" id="PS50206"/>
    </source>
</evidence>
<dbReference type="AlphaFoldDB" id="A0AAE0NJQ0"/>
<feature type="region of interest" description="Disordered" evidence="11">
    <location>
        <begin position="244"/>
        <end position="311"/>
    </location>
</feature>
<evidence type="ECO:0000256" key="6">
    <source>
        <dbReference type="ARBA" id="ARBA00022912"/>
    </source>
</evidence>
<sequence length="578" mass="63838">METSSPLAAMRPAPPSFGRRDLFGSHNAHFAPSSLGGGGGGLTLREQFNFHQTTGYFNVKTVRGSSPTASLAADLSQNFKLNDSSSPMFPTPRRALFTTAAMMDAIEGRGKRGPTRWVGHEARGFAEDSEYVTTPPLPLSSSPGHVDMMEMSPLPHKAPYVVQVEVPSPTPTQSPADEIMLDSPLPRQTSLEPSKPVVADRRKLGLRRPSLNRVKGYTTGAIPTRTHAPENQLPPFRFGGDSQITSCSPSMSLSECFQDSPPQERRPQSANSPCPPMASLRVKPQFASLSGMGNSRNGSPITSHARRTSNPFMRPRKQFRRSLSMFENPGEIMKPQKEEPTPPKVLQAVMDIDESAEPVLPHFFPEGSDDNIPRISQSTMLGVLDGKFTEHFSQKMIVDCRFEYEYEGGHIDGAINYNDKELLASHLFNTPMEGRTLLIFHCEYSAHRAPIMARHIRAQDRNANIECYPKLTYPEVYILDGGYSGFFSAHRNRCHPQAYVEMNAAEHVNTCERKMGRLRQGRRGLGRAQTFAFGSGRTVQDSPTAPGRAGSRDCDFVDMIGASPILGNDRPARRMVSF</sequence>
<organism evidence="13 14">
    <name type="scientific">Lasiosphaeria ovina</name>
    <dbReference type="NCBI Taxonomy" id="92902"/>
    <lineage>
        <taxon>Eukaryota</taxon>
        <taxon>Fungi</taxon>
        <taxon>Dikarya</taxon>
        <taxon>Ascomycota</taxon>
        <taxon>Pezizomycotina</taxon>
        <taxon>Sordariomycetes</taxon>
        <taxon>Sordariomycetidae</taxon>
        <taxon>Sordariales</taxon>
        <taxon>Lasiosphaeriaceae</taxon>
        <taxon>Lasiosphaeria</taxon>
    </lineage>
</organism>
<dbReference type="CDD" id="cd01530">
    <property type="entry name" value="Cdc25"/>
    <property type="match status" value="1"/>
</dbReference>
<dbReference type="FunFam" id="3.40.250.10:FF:000021">
    <property type="entry name" value="M-phase inducer phosphatase cdc-25.2"/>
    <property type="match status" value="1"/>
</dbReference>
<dbReference type="GO" id="GO:0110032">
    <property type="term" value="P:positive regulation of G2/MI transition of meiotic cell cycle"/>
    <property type="evidence" value="ECO:0007669"/>
    <property type="project" value="TreeGrafter"/>
</dbReference>
<dbReference type="PANTHER" id="PTHR10828">
    <property type="entry name" value="M-PHASE INDUCER PHOSPHATASE DUAL SPECIFICITY PHOSPHATASE CDC25"/>
    <property type="match status" value="1"/>
</dbReference>
<dbReference type="PRINTS" id="PR00716">
    <property type="entry name" value="MPIPHPHTASE"/>
</dbReference>
<dbReference type="GO" id="GO:0000086">
    <property type="term" value="P:G2/M transition of mitotic cell cycle"/>
    <property type="evidence" value="ECO:0007669"/>
    <property type="project" value="TreeGrafter"/>
</dbReference>
<dbReference type="GO" id="GO:0010971">
    <property type="term" value="P:positive regulation of G2/M transition of mitotic cell cycle"/>
    <property type="evidence" value="ECO:0007669"/>
    <property type="project" value="TreeGrafter"/>
</dbReference>
<reference evidence="13" key="2">
    <citation type="submission" date="2023-06" db="EMBL/GenBank/DDBJ databases">
        <authorList>
            <consortium name="Lawrence Berkeley National Laboratory"/>
            <person name="Haridas S."/>
            <person name="Hensen N."/>
            <person name="Bonometti L."/>
            <person name="Westerberg I."/>
            <person name="Brannstrom I.O."/>
            <person name="Guillou S."/>
            <person name="Cros-Aarteil S."/>
            <person name="Calhoun S."/>
            <person name="Kuo A."/>
            <person name="Mondo S."/>
            <person name="Pangilinan J."/>
            <person name="Riley R."/>
            <person name="Labutti K."/>
            <person name="Andreopoulos B."/>
            <person name="Lipzen A."/>
            <person name="Chen C."/>
            <person name="Yanf M."/>
            <person name="Daum C."/>
            <person name="Ng V."/>
            <person name="Clum A."/>
            <person name="Steindorff A."/>
            <person name="Ohm R."/>
            <person name="Martin F."/>
            <person name="Silar P."/>
            <person name="Natvig D."/>
            <person name="Lalanne C."/>
            <person name="Gautier V."/>
            <person name="Ament-Velasquez S.L."/>
            <person name="Kruys A."/>
            <person name="Hutchinson M.I."/>
            <person name="Powell A.J."/>
            <person name="Barry K."/>
            <person name="Miller A.N."/>
            <person name="Grigoriev I.V."/>
            <person name="Debuchy R."/>
            <person name="Gladieux P."/>
            <person name="Thoren M.H."/>
            <person name="Johannesson H."/>
        </authorList>
    </citation>
    <scope>NUCLEOTIDE SEQUENCE</scope>
    <source>
        <strain evidence="13">CBS 958.72</strain>
    </source>
</reference>
<evidence type="ECO:0000256" key="1">
    <source>
        <dbReference type="ARBA" id="ARBA00011065"/>
    </source>
</evidence>
<evidence type="ECO:0000256" key="3">
    <source>
        <dbReference type="ARBA" id="ARBA00022618"/>
    </source>
</evidence>
<evidence type="ECO:0000256" key="11">
    <source>
        <dbReference type="SAM" id="MobiDB-lite"/>
    </source>
</evidence>
<reference evidence="13" key="1">
    <citation type="journal article" date="2023" name="Mol. Phylogenet. Evol.">
        <title>Genome-scale phylogeny and comparative genomics of the fungal order Sordariales.</title>
        <authorList>
            <person name="Hensen N."/>
            <person name="Bonometti L."/>
            <person name="Westerberg I."/>
            <person name="Brannstrom I.O."/>
            <person name="Guillou S."/>
            <person name="Cros-Aarteil S."/>
            <person name="Calhoun S."/>
            <person name="Haridas S."/>
            <person name="Kuo A."/>
            <person name="Mondo S."/>
            <person name="Pangilinan J."/>
            <person name="Riley R."/>
            <person name="LaButti K."/>
            <person name="Andreopoulos B."/>
            <person name="Lipzen A."/>
            <person name="Chen C."/>
            <person name="Yan M."/>
            <person name="Daum C."/>
            <person name="Ng V."/>
            <person name="Clum A."/>
            <person name="Steindorff A."/>
            <person name="Ohm R.A."/>
            <person name="Martin F."/>
            <person name="Silar P."/>
            <person name="Natvig D.O."/>
            <person name="Lalanne C."/>
            <person name="Gautier V."/>
            <person name="Ament-Velasquez S.L."/>
            <person name="Kruys A."/>
            <person name="Hutchinson M.I."/>
            <person name="Powell A.J."/>
            <person name="Barry K."/>
            <person name="Miller A.N."/>
            <person name="Grigoriev I.V."/>
            <person name="Debuchy R."/>
            <person name="Gladieux P."/>
            <person name="Hiltunen Thoren M."/>
            <person name="Johannesson H."/>
        </authorList>
    </citation>
    <scope>NUCLEOTIDE SEQUENCE</scope>
    <source>
        <strain evidence="13">CBS 958.72</strain>
    </source>
</reference>
<comment type="caution">
    <text evidence="13">The sequence shown here is derived from an EMBL/GenBank/DDBJ whole genome shotgun (WGS) entry which is preliminary data.</text>
</comment>
<evidence type="ECO:0000313" key="13">
    <source>
        <dbReference type="EMBL" id="KAK3382803.1"/>
    </source>
</evidence>
<dbReference type="Proteomes" id="UP001287356">
    <property type="component" value="Unassembled WGS sequence"/>
</dbReference>
<dbReference type="Gene3D" id="3.40.250.10">
    <property type="entry name" value="Rhodanese-like domain"/>
    <property type="match status" value="1"/>
</dbReference>
<evidence type="ECO:0000313" key="14">
    <source>
        <dbReference type="Proteomes" id="UP001287356"/>
    </source>
</evidence>
<evidence type="ECO:0000256" key="2">
    <source>
        <dbReference type="ARBA" id="ARBA00013064"/>
    </source>
</evidence>
<keyword evidence="3 10" id="KW-0132">Cell division</keyword>
<dbReference type="GO" id="GO:0005737">
    <property type="term" value="C:cytoplasm"/>
    <property type="evidence" value="ECO:0007669"/>
    <property type="project" value="TreeGrafter"/>
</dbReference>
<name>A0AAE0NJQ0_9PEZI</name>
<accession>A0AAE0NJQ0</accession>
<keyword evidence="5 10" id="KW-0378">Hydrolase</keyword>
<evidence type="ECO:0000256" key="4">
    <source>
        <dbReference type="ARBA" id="ARBA00022776"/>
    </source>
</evidence>
<gene>
    <name evidence="13" type="ORF">B0T24DRAFT_23443</name>
</gene>
<dbReference type="InterPro" id="IPR036873">
    <property type="entry name" value="Rhodanese-like_dom_sf"/>
</dbReference>
<evidence type="ECO:0000256" key="7">
    <source>
        <dbReference type="ARBA" id="ARBA00023306"/>
    </source>
</evidence>
<dbReference type="PROSITE" id="PS50206">
    <property type="entry name" value="RHODANESE_3"/>
    <property type="match status" value="1"/>
</dbReference>
<feature type="domain" description="Rhodanese" evidence="12">
    <location>
        <begin position="391"/>
        <end position="495"/>
    </location>
</feature>
<feature type="compositionally biased region" description="Polar residues" evidence="11">
    <location>
        <begin position="244"/>
        <end position="261"/>
    </location>
</feature>
<comment type="similarity">
    <text evidence="1 10">Belongs to the MPI phosphatase family.</text>
</comment>
<dbReference type="SUPFAM" id="SSF52821">
    <property type="entry name" value="Rhodanese/Cell cycle control phosphatase"/>
    <property type="match status" value="1"/>
</dbReference>
<dbReference type="EMBL" id="JAULSN010000001">
    <property type="protein sequence ID" value="KAK3382803.1"/>
    <property type="molecule type" value="Genomic_DNA"/>
</dbReference>
<dbReference type="GO" id="GO:0051301">
    <property type="term" value="P:cell division"/>
    <property type="evidence" value="ECO:0007669"/>
    <property type="project" value="UniProtKB-UniRule"/>
</dbReference>
<evidence type="ECO:0000256" key="5">
    <source>
        <dbReference type="ARBA" id="ARBA00022801"/>
    </source>
</evidence>
<dbReference type="SMART" id="SM00450">
    <property type="entry name" value="RHOD"/>
    <property type="match status" value="1"/>
</dbReference>
<dbReference type="PANTHER" id="PTHR10828:SF17">
    <property type="entry name" value="PROTEIN-TYROSINE-PHOSPHATASE"/>
    <property type="match status" value="1"/>
</dbReference>
<feature type="compositionally biased region" description="Polar residues" evidence="11">
    <location>
        <begin position="287"/>
        <end position="302"/>
    </location>
</feature>
<feature type="region of interest" description="Disordered" evidence="11">
    <location>
        <begin position="1"/>
        <end position="24"/>
    </location>
</feature>
<dbReference type="GO" id="GO:0005634">
    <property type="term" value="C:nucleus"/>
    <property type="evidence" value="ECO:0007669"/>
    <property type="project" value="TreeGrafter"/>
</dbReference>
<dbReference type="InterPro" id="IPR000751">
    <property type="entry name" value="MPI_Phosphatase"/>
</dbReference>